<keyword evidence="3 7" id="KW-0812">Transmembrane</keyword>
<feature type="transmembrane region" description="Helical" evidence="7">
    <location>
        <begin position="116"/>
        <end position="136"/>
    </location>
</feature>
<feature type="region of interest" description="Disordered" evidence="6">
    <location>
        <begin position="1"/>
        <end position="23"/>
    </location>
</feature>
<sequence>MEANGSQQEEPGHLSVDHESLKEPRNKKGGWITFPFLAVAILGLGLATGGATSNLVVYLIKEYNVPSVDAAQISNIISGSISVAPVAGAIVADAFFGCFPIVAVAMVMAVLDTVSWTLGFGVSCADSIVGLTALLLGARYYRQPPAQGSPFTGLARVVVAAARNRKVSVVASKEDLKFYYGPRRGDDDVKTGGDGVVTPSDSFR</sequence>
<feature type="transmembrane region" description="Helical" evidence="7">
    <location>
        <begin position="81"/>
        <end position="110"/>
    </location>
</feature>
<organism evidence="8">
    <name type="scientific">Aegilops tauschii</name>
    <name type="common">Tausch's goatgrass</name>
    <name type="synonym">Aegilops squarrosa</name>
    <dbReference type="NCBI Taxonomy" id="37682"/>
    <lineage>
        <taxon>Eukaryota</taxon>
        <taxon>Viridiplantae</taxon>
        <taxon>Streptophyta</taxon>
        <taxon>Embryophyta</taxon>
        <taxon>Tracheophyta</taxon>
        <taxon>Spermatophyta</taxon>
        <taxon>Magnoliopsida</taxon>
        <taxon>Liliopsida</taxon>
        <taxon>Poales</taxon>
        <taxon>Poaceae</taxon>
        <taxon>BOP clade</taxon>
        <taxon>Pooideae</taxon>
        <taxon>Triticodae</taxon>
        <taxon>Triticeae</taxon>
        <taxon>Triticinae</taxon>
        <taxon>Aegilops</taxon>
    </lineage>
</organism>
<evidence type="ECO:0000256" key="2">
    <source>
        <dbReference type="ARBA" id="ARBA00005982"/>
    </source>
</evidence>
<evidence type="ECO:0000313" key="8">
    <source>
        <dbReference type="EnsemblPlants" id="EMT07203"/>
    </source>
</evidence>
<protein>
    <submittedName>
        <fullName evidence="8">Uncharacterized protein</fullName>
    </submittedName>
</protein>
<dbReference type="Pfam" id="PF00854">
    <property type="entry name" value="PTR2"/>
    <property type="match status" value="1"/>
</dbReference>
<keyword evidence="4 7" id="KW-1133">Transmembrane helix</keyword>
<evidence type="ECO:0000256" key="6">
    <source>
        <dbReference type="SAM" id="MobiDB-lite"/>
    </source>
</evidence>
<dbReference type="InterPro" id="IPR000109">
    <property type="entry name" value="POT_fam"/>
</dbReference>
<feature type="region of interest" description="Disordered" evidence="6">
    <location>
        <begin position="182"/>
        <end position="204"/>
    </location>
</feature>
<comment type="subcellular location">
    <subcellularLocation>
        <location evidence="1">Membrane</location>
        <topology evidence="1">Multi-pass membrane protein</topology>
    </subcellularLocation>
</comment>
<feature type="transmembrane region" description="Helical" evidence="7">
    <location>
        <begin position="31"/>
        <end position="60"/>
    </location>
</feature>
<keyword evidence="5 7" id="KW-0472">Membrane</keyword>
<accession>M8BW96</accession>
<dbReference type="ExpressionAtlas" id="M8BW96">
    <property type="expression patterns" value="baseline"/>
</dbReference>
<name>M8BW96_AEGTA</name>
<dbReference type="GO" id="GO:0016020">
    <property type="term" value="C:membrane"/>
    <property type="evidence" value="ECO:0007669"/>
    <property type="project" value="UniProtKB-SubCell"/>
</dbReference>
<dbReference type="PANTHER" id="PTHR11654">
    <property type="entry name" value="OLIGOPEPTIDE TRANSPORTER-RELATED"/>
    <property type="match status" value="1"/>
</dbReference>
<dbReference type="GO" id="GO:0022857">
    <property type="term" value="F:transmembrane transporter activity"/>
    <property type="evidence" value="ECO:0007669"/>
    <property type="project" value="InterPro"/>
</dbReference>
<evidence type="ECO:0000256" key="4">
    <source>
        <dbReference type="ARBA" id="ARBA00022989"/>
    </source>
</evidence>
<dbReference type="Gene3D" id="1.20.1250.20">
    <property type="entry name" value="MFS general substrate transporter like domains"/>
    <property type="match status" value="1"/>
</dbReference>
<dbReference type="AlphaFoldDB" id="M8BW96"/>
<comment type="similarity">
    <text evidence="2">Belongs to the major facilitator superfamily. Proton-dependent oligopeptide transporter (POT/PTR) (TC 2.A.17) family.</text>
</comment>
<evidence type="ECO:0000256" key="5">
    <source>
        <dbReference type="ARBA" id="ARBA00023136"/>
    </source>
</evidence>
<proteinExistence type="inferred from homology"/>
<feature type="compositionally biased region" description="Basic and acidic residues" evidence="6">
    <location>
        <begin position="182"/>
        <end position="191"/>
    </location>
</feature>
<feature type="compositionally biased region" description="Basic and acidic residues" evidence="6">
    <location>
        <begin position="10"/>
        <end position="23"/>
    </location>
</feature>
<evidence type="ECO:0000256" key="1">
    <source>
        <dbReference type="ARBA" id="ARBA00004141"/>
    </source>
</evidence>
<evidence type="ECO:0000256" key="3">
    <source>
        <dbReference type="ARBA" id="ARBA00022692"/>
    </source>
</evidence>
<evidence type="ECO:0000256" key="7">
    <source>
        <dbReference type="SAM" id="Phobius"/>
    </source>
</evidence>
<dbReference type="EnsemblPlants" id="EMT07203">
    <property type="protein sequence ID" value="EMT07203"/>
    <property type="gene ID" value="F775_21231"/>
</dbReference>
<dbReference type="InterPro" id="IPR036259">
    <property type="entry name" value="MFS_trans_sf"/>
</dbReference>
<reference evidence="8" key="1">
    <citation type="submission" date="2015-06" db="UniProtKB">
        <authorList>
            <consortium name="EnsemblPlants"/>
        </authorList>
    </citation>
    <scope>IDENTIFICATION</scope>
</reference>